<dbReference type="Proteomes" id="UP000231449">
    <property type="component" value="Unassembled WGS sequence"/>
</dbReference>
<dbReference type="Pfam" id="PF01963">
    <property type="entry name" value="TraB_PrgY_gumN"/>
    <property type="match status" value="1"/>
</dbReference>
<evidence type="ECO:0000313" key="7">
    <source>
        <dbReference type="EMBL" id="PJB03602.1"/>
    </source>
</evidence>
<dbReference type="CDD" id="cd14726">
    <property type="entry name" value="TraB_PrgY-like"/>
    <property type="match status" value="1"/>
</dbReference>
<feature type="transmembrane region" description="Helical" evidence="1">
    <location>
        <begin position="275"/>
        <end position="296"/>
    </location>
</feature>
<dbReference type="Proteomes" id="UP000230477">
    <property type="component" value="Unassembled WGS sequence"/>
</dbReference>
<dbReference type="InterPro" id="IPR046345">
    <property type="entry name" value="TraB_PrgY-like"/>
</dbReference>
<evidence type="ECO:0000313" key="5">
    <source>
        <dbReference type="EMBL" id="PIV89799.1"/>
    </source>
</evidence>
<keyword evidence="1" id="KW-1133">Transmembrane helix</keyword>
<dbReference type="EMBL" id="PEUT01000027">
    <property type="protein sequence ID" value="PIV13767.1"/>
    <property type="molecule type" value="Genomic_DNA"/>
</dbReference>
<dbReference type="PANTHER" id="PTHR21530">
    <property type="entry name" value="PHEROMONE SHUTDOWN PROTEIN"/>
    <property type="match status" value="1"/>
</dbReference>
<accession>A0A2H9MMX5</accession>
<organism evidence="2 10">
    <name type="scientific">Huberarchaeum crystalense</name>
    <dbReference type="NCBI Taxonomy" id="2014257"/>
    <lineage>
        <taxon>Archaea</taxon>
        <taxon>Candidatus Huberarchaeota</taxon>
        <taxon>Candidatus Huberarchaeia</taxon>
        <taxon>Candidatus Huberarchaeales</taxon>
        <taxon>Candidatus Huberarchaeaceae</taxon>
        <taxon>Candidatus Huberarchaeum</taxon>
    </lineage>
</organism>
<dbReference type="PANTHER" id="PTHR21530:SF7">
    <property type="entry name" value="TRAB DOMAIN-CONTAINING PROTEIN"/>
    <property type="match status" value="1"/>
</dbReference>
<accession>A0A2H9M7E4</accession>
<dbReference type="Proteomes" id="UP000229789">
    <property type="component" value="Unassembled WGS sequence"/>
</dbReference>
<comment type="caution">
    <text evidence="2">The sequence shown here is derived from an EMBL/GenBank/DDBJ whole genome shotgun (WGS) entry which is preliminary data.</text>
</comment>
<dbReference type="Proteomes" id="UP000228888">
    <property type="component" value="Unassembled WGS sequence"/>
</dbReference>
<proteinExistence type="predicted"/>
<reference evidence="2 10" key="1">
    <citation type="submission" date="2017-09" db="EMBL/GenBank/DDBJ databases">
        <title>Depth-based differentiation of microbial function through sediment-hosted aquifers and enrichment of novel symbionts in the deep terrestrial subsurface.</title>
        <authorList>
            <person name="Probst A.J."/>
            <person name="Ladd B."/>
            <person name="Jarett J.K."/>
            <person name="Geller-Mcgrath D.E."/>
            <person name="Sieber C.M."/>
            <person name="Emerson J.B."/>
            <person name="Anantharaman K."/>
            <person name="Thomas B.C."/>
            <person name="Malmstrom R."/>
            <person name="Stieglmeier M."/>
            <person name="Klingl A."/>
            <person name="Woyke T."/>
            <person name="Ryan C.M."/>
            <person name="Banfield J.F."/>
        </authorList>
    </citation>
    <scope>NUCLEOTIDE SEQUENCE [LARGE SCALE GENOMIC DNA]</scope>
    <source>
        <strain evidence="4">CG02_land_8_20_14_3_00_31_209</strain>
        <strain evidence="3">CG03_land_8_20_14_0_80_31_114</strain>
        <strain evidence="5">CG17_big_fil_post_rev_8_21_14_2_50_31_73</strain>
        <strain evidence="2">CG18_big_fil_WC_8_21_14_2_50_31_19</strain>
        <strain evidence="6">CG_4_8_14_3_um_filter</strain>
        <strain evidence="7">CG_4_9_14_3_um_filter_31_125</strain>
    </source>
</reference>
<evidence type="ECO:0000256" key="1">
    <source>
        <dbReference type="SAM" id="Phobius"/>
    </source>
</evidence>
<dbReference type="InterPro" id="IPR002816">
    <property type="entry name" value="TraB/PrgY/GumN_fam"/>
</dbReference>
<evidence type="ECO:0008006" key="11">
    <source>
        <dbReference type="Google" id="ProtNLM"/>
    </source>
</evidence>
<dbReference type="Proteomes" id="UP000228989">
    <property type="component" value="Unassembled WGS sequence"/>
</dbReference>
<keyword evidence="1" id="KW-0812">Transmembrane</keyword>
<accession>A0A2H9N2K2</accession>
<evidence type="ECO:0000313" key="2">
    <source>
        <dbReference type="EMBL" id="PIN66489.1"/>
    </source>
</evidence>
<gene>
    <name evidence="7" type="ORF">CO124_02135</name>
    <name evidence="4" type="ORF">COS22_00995</name>
    <name evidence="3" type="ORF">COS45_01150</name>
    <name evidence="5" type="ORF">COW47_01050</name>
    <name evidence="2" type="ORF">COW69_02030</name>
    <name evidence="6" type="ORF">COZ66_00940</name>
</gene>
<dbReference type="Proteomes" id="UP000230713">
    <property type="component" value="Unassembled WGS sequence"/>
</dbReference>
<accession>A0A2G9LIX5</accession>
<evidence type="ECO:0000313" key="9">
    <source>
        <dbReference type="Proteomes" id="UP000228989"/>
    </source>
</evidence>
<dbReference type="EMBL" id="PCUF01000030">
    <property type="protein sequence ID" value="PIN66489.1"/>
    <property type="molecule type" value="Genomic_DNA"/>
</dbReference>
<name>A0A2G9LIX5_HUBC1</name>
<dbReference type="EMBL" id="PETW01000020">
    <property type="protein sequence ID" value="PIV46495.1"/>
    <property type="molecule type" value="Genomic_DNA"/>
</dbReference>
<sequence length="305" mass="35251">MEHKAKYKTKTETKYISNYIYIIGKDSTISATNNISNITPTTLTKFIFVGTGHIFKKSVEDIKKAVKKEHPTIVAVELDEDRYKYLLEKTKNKKVARHFNLSVIGLLNWLFASLQKSLSFDLEPGVDMLTAIQQAKQHNLPLKLIDRHIYITMNHFISIPWREKLNLFFPKKIAVPKIDSNILNNSSQLEEIITLLKKEAPYMYRAFVEERDFFIAFRLFQIFQQNPTNQKVLVVLGAGHLSGVKSYFNQLCAHQLTEQNIYKKMSDATEIQKPGILSILSLIPLFMVLLALLVLVKFKLFKIKQ</sequence>
<evidence type="ECO:0000313" key="8">
    <source>
        <dbReference type="Proteomes" id="UP000228888"/>
    </source>
</evidence>
<dbReference type="AlphaFoldDB" id="A0A2G9LIX5"/>
<evidence type="ECO:0000313" key="3">
    <source>
        <dbReference type="EMBL" id="PIV13767.1"/>
    </source>
</evidence>
<evidence type="ECO:0000313" key="4">
    <source>
        <dbReference type="EMBL" id="PIV46495.1"/>
    </source>
</evidence>
<accession>A0A2H9M386</accession>
<evidence type="ECO:0000313" key="6">
    <source>
        <dbReference type="EMBL" id="PIX28139.1"/>
    </source>
</evidence>
<dbReference type="EMBL" id="PFUW01000039">
    <property type="protein sequence ID" value="PJB03602.1"/>
    <property type="molecule type" value="Genomic_DNA"/>
</dbReference>
<evidence type="ECO:0000313" key="10">
    <source>
        <dbReference type="Proteomes" id="UP000229789"/>
    </source>
</evidence>
<reference evidence="8 9" key="2">
    <citation type="submission" date="2017-09" db="EMBL/GenBank/DDBJ databases">
        <title>Depth-based differentiation of microbial function through sediment-hosted aquifers and enrichment of novel symbionts in the deep terrestrial subsurface.</title>
        <authorList>
            <person name="Probst A.J."/>
            <person name="Ladd B."/>
            <person name="Jarett J.K."/>
            <person name="Geller-Mcgrath D.E."/>
            <person name="Sieber C.M.K."/>
            <person name="Emerson J.B."/>
            <person name="Anantharaman K."/>
            <person name="Thomas B.C."/>
            <person name="Malmstrom R."/>
            <person name="Stieglmeier M."/>
            <person name="Klingl A."/>
            <person name="Woyke T."/>
            <person name="Ryan C.M."/>
            <person name="Banfield J.F."/>
        </authorList>
    </citation>
    <scope>NUCLEOTIDE SEQUENCE [LARGE SCALE GENOMIC DNA]</scope>
</reference>
<protein>
    <recommendedName>
        <fullName evidence="11">TraB family protein</fullName>
    </recommendedName>
</protein>
<accession>A0A2H9QRV4</accession>
<dbReference type="EMBL" id="PFFF01000024">
    <property type="protein sequence ID" value="PIV89799.1"/>
    <property type="molecule type" value="Genomic_DNA"/>
</dbReference>
<keyword evidence="1" id="KW-0472">Membrane</keyword>
<dbReference type="EMBL" id="PFIH01000023">
    <property type="protein sequence ID" value="PIX28139.1"/>
    <property type="molecule type" value="Genomic_DNA"/>
</dbReference>